<dbReference type="GO" id="GO:0016787">
    <property type="term" value="F:hydrolase activity"/>
    <property type="evidence" value="ECO:0007669"/>
    <property type="project" value="UniProtKB-KW"/>
</dbReference>
<evidence type="ECO:0000313" key="2">
    <source>
        <dbReference type="EMBL" id="KRR18797.1"/>
    </source>
</evidence>
<dbReference type="PANTHER" id="PTHR43798:SF33">
    <property type="entry name" value="HYDROLASE, PUTATIVE (AFU_ORTHOLOGUE AFUA_2G14860)-RELATED"/>
    <property type="match status" value="1"/>
</dbReference>
<name>A0A0R3MMG4_9BRAD</name>
<dbReference type="EMBL" id="LLYA01000192">
    <property type="protein sequence ID" value="KRR18797.1"/>
    <property type="molecule type" value="Genomic_DNA"/>
</dbReference>
<dbReference type="InterPro" id="IPR050266">
    <property type="entry name" value="AB_hydrolase_sf"/>
</dbReference>
<dbReference type="InterPro" id="IPR000073">
    <property type="entry name" value="AB_hydrolase_1"/>
</dbReference>
<dbReference type="Gene3D" id="3.40.50.1820">
    <property type="entry name" value="alpha/beta hydrolase"/>
    <property type="match status" value="1"/>
</dbReference>
<organism evidence="2 3">
    <name type="scientific">Bradyrhizobium retamae</name>
    <dbReference type="NCBI Taxonomy" id="1300035"/>
    <lineage>
        <taxon>Bacteria</taxon>
        <taxon>Pseudomonadati</taxon>
        <taxon>Pseudomonadota</taxon>
        <taxon>Alphaproteobacteria</taxon>
        <taxon>Hyphomicrobiales</taxon>
        <taxon>Nitrobacteraceae</taxon>
        <taxon>Bradyrhizobium</taxon>
    </lineage>
</organism>
<gene>
    <name evidence="2" type="ORF">CQ13_10175</name>
</gene>
<feature type="domain" description="AB hydrolase-1" evidence="1">
    <location>
        <begin position="20"/>
        <end position="257"/>
    </location>
</feature>
<keyword evidence="3" id="KW-1185">Reference proteome</keyword>
<accession>A0A0R3MMG4</accession>
<protein>
    <submittedName>
        <fullName evidence="2">Alpha/beta hydrolase</fullName>
    </submittedName>
</protein>
<dbReference type="Proteomes" id="UP000052023">
    <property type="component" value="Unassembled WGS sequence"/>
</dbReference>
<evidence type="ECO:0000259" key="1">
    <source>
        <dbReference type="Pfam" id="PF12697"/>
    </source>
</evidence>
<reference evidence="2 3" key="1">
    <citation type="submission" date="2014-03" db="EMBL/GenBank/DDBJ databases">
        <title>Bradyrhizobium valentinum sp. nov., isolated from effective nodules of Lupinus mariae-josephae, a lupine endemic of basic-lime soils in Eastern Spain.</title>
        <authorList>
            <person name="Duran D."/>
            <person name="Rey L."/>
            <person name="Navarro A."/>
            <person name="Busquets A."/>
            <person name="Imperial J."/>
            <person name="Ruiz-Argueso T."/>
        </authorList>
    </citation>
    <scope>NUCLEOTIDE SEQUENCE [LARGE SCALE GENOMIC DNA]</scope>
    <source>
        <strain evidence="2 3">Ro19</strain>
    </source>
</reference>
<dbReference type="Pfam" id="PF12697">
    <property type="entry name" value="Abhydrolase_6"/>
    <property type="match status" value="1"/>
</dbReference>
<dbReference type="InterPro" id="IPR029058">
    <property type="entry name" value="AB_hydrolase_fold"/>
</dbReference>
<proteinExistence type="predicted"/>
<comment type="caution">
    <text evidence="2">The sequence shown here is derived from an EMBL/GenBank/DDBJ whole genome shotgun (WGS) entry which is preliminary data.</text>
</comment>
<keyword evidence="2" id="KW-0378">Hydrolase</keyword>
<dbReference type="AlphaFoldDB" id="A0A0R3MMG4"/>
<dbReference type="PANTHER" id="PTHR43798">
    <property type="entry name" value="MONOACYLGLYCEROL LIPASE"/>
    <property type="match status" value="1"/>
</dbReference>
<dbReference type="OrthoDB" id="9804723at2"/>
<dbReference type="RefSeq" id="WP_057846984.1">
    <property type="nucleotide sequence ID" value="NZ_LLYA01000192.1"/>
</dbReference>
<dbReference type="SUPFAM" id="SSF53474">
    <property type="entry name" value="alpha/beta-Hydrolases"/>
    <property type="match status" value="1"/>
</dbReference>
<sequence>MIFETRGTIDYHETGTGPTVVLVPGSCSTGAAWRPVMAHWPNRFRCVTTSLLGYGGTAERRTSGNADIAHESEIIEAVIHRAGGPVHLVGHSFGGLAALAVALRRHVPLLSLTIAEAPAMEILREAGEMTHYEAFRKMSGTYSDAFKRGETAAIARMIDFYGGAGTFAAWPQRVRDYAVETTPANLLDWESAFGFRLTPALLASVAVPTLVIWGKDSHPAASRANDVLGRCIPNAVRATIAGAAHFMIATHSKQFAELVARHVGQSSLGPSTLAPGAAR</sequence>
<dbReference type="GO" id="GO:0016020">
    <property type="term" value="C:membrane"/>
    <property type="evidence" value="ECO:0007669"/>
    <property type="project" value="TreeGrafter"/>
</dbReference>
<dbReference type="PRINTS" id="PR00111">
    <property type="entry name" value="ABHYDROLASE"/>
</dbReference>
<evidence type="ECO:0000313" key="3">
    <source>
        <dbReference type="Proteomes" id="UP000052023"/>
    </source>
</evidence>